<accession>X1QJP9</accession>
<protein>
    <submittedName>
        <fullName evidence="1">Uncharacterized protein</fullName>
    </submittedName>
</protein>
<dbReference type="AlphaFoldDB" id="X1QJP9"/>
<comment type="caution">
    <text evidence="1">The sequence shown here is derived from an EMBL/GenBank/DDBJ whole genome shotgun (WGS) entry which is preliminary data.</text>
</comment>
<organism evidence="1">
    <name type="scientific">marine sediment metagenome</name>
    <dbReference type="NCBI Taxonomy" id="412755"/>
    <lineage>
        <taxon>unclassified sequences</taxon>
        <taxon>metagenomes</taxon>
        <taxon>ecological metagenomes</taxon>
    </lineage>
</organism>
<evidence type="ECO:0000313" key="1">
    <source>
        <dbReference type="EMBL" id="GAI68722.1"/>
    </source>
</evidence>
<reference evidence="1" key="1">
    <citation type="journal article" date="2014" name="Front. Microbiol.">
        <title>High frequency of phylogenetically diverse reductive dehalogenase-homologous genes in deep subseafloor sedimentary metagenomes.</title>
        <authorList>
            <person name="Kawai M."/>
            <person name="Futagami T."/>
            <person name="Toyoda A."/>
            <person name="Takaki Y."/>
            <person name="Nishi S."/>
            <person name="Hori S."/>
            <person name="Arai W."/>
            <person name="Tsubouchi T."/>
            <person name="Morono Y."/>
            <person name="Uchiyama I."/>
            <person name="Ito T."/>
            <person name="Fujiyama A."/>
            <person name="Inagaki F."/>
            <person name="Takami H."/>
        </authorList>
    </citation>
    <scope>NUCLEOTIDE SEQUENCE</scope>
    <source>
        <strain evidence="1">Expedition CK06-06</strain>
    </source>
</reference>
<dbReference type="EMBL" id="BARW01000741">
    <property type="protein sequence ID" value="GAI68722.1"/>
    <property type="molecule type" value="Genomic_DNA"/>
</dbReference>
<sequence length="120" mass="13385">MPYTLHFDVYATNKAGQKLDILNSTESIKERKPAAYHFTGELPQEIDEGFLGHILNELIATLNGDYGVGFPLLGKCEDCGQWVDEIHLGHPQVPIYSPEGELLDLREQDICVECLKKGGQ</sequence>
<proteinExistence type="predicted"/>
<gene>
    <name evidence="1" type="ORF">S12H4_02841</name>
</gene>
<name>X1QJP9_9ZZZZ</name>